<proteinExistence type="predicted"/>
<dbReference type="EMBL" id="PSQE01000004">
    <property type="protein sequence ID" value="RHN63558.1"/>
    <property type="molecule type" value="Genomic_DNA"/>
</dbReference>
<evidence type="ECO:0000313" key="1">
    <source>
        <dbReference type="EMBL" id="RHN63558.1"/>
    </source>
</evidence>
<organism evidence="1">
    <name type="scientific">Medicago truncatula</name>
    <name type="common">Barrel medic</name>
    <name type="synonym">Medicago tribuloides</name>
    <dbReference type="NCBI Taxonomy" id="3880"/>
    <lineage>
        <taxon>Eukaryota</taxon>
        <taxon>Viridiplantae</taxon>
        <taxon>Streptophyta</taxon>
        <taxon>Embryophyta</taxon>
        <taxon>Tracheophyta</taxon>
        <taxon>Spermatophyta</taxon>
        <taxon>Magnoliopsida</taxon>
        <taxon>eudicotyledons</taxon>
        <taxon>Gunneridae</taxon>
        <taxon>Pentapetalae</taxon>
        <taxon>rosids</taxon>
        <taxon>fabids</taxon>
        <taxon>Fabales</taxon>
        <taxon>Fabaceae</taxon>
        <taxon>Papilionoideae</taxon>
        <taxon>50 kb inversion clade</taxon>
        <taxon>NPAAA clade</taxon>
        <taxon>Hologalegina</taxon>
        <taxon>IRL clade</taxon>
        <taxon>Trifolieae</taxon>
        <taxon>Medicago</taxon>
    </lineage>
</organism>
<dbReference type="Gramene" id="rna26272">
    <property type="protein sequence ID" value="RHN63558.1"/>
    <property type="gene ID" value="gene26272"/>
</dbReference>
<reference evidence="1" key="1">
    <citation type="journal article" date="2018" name="Nat. Plants">
        <title>Whole-genome landscape of Medicago truncatula symbiotic genes.</title>
        <authorList>
            <person name="Pecrix Y."/>
            <person name="Gamas P."/>
            <person name="Carrere S."/>
        </authorList>
    </citation>
    <scope>NUCLEOTIDE SEQUENCE</scope>
    <source>
        <tissue evidence="1">Leaves</tissue>
    </source>
</reference>
<dbReference type="Proteomes" id="UP000265566">
    <property type="component" value="Chromosome 4"/>
</dbReference>
<sequence>MNLKCPKIVIQQTGLWVVFEHQGQYRNAMEPIYFCKYKFEGWSIGFSRYESIFLVLLYMLLKSMI</sequence>
<gene>
    <name evidence="1" type="ORF">MtrunA17_Chr4g0059591</name>
</gene>
<accession>A0A396IFH8</accession>
<name>A0A396IFH8_MEDTR</name>
<comment type="caution">
    <text evidence="1">The sequence shown here is derived from an EMBL/GenBank/DDBJ whole genome shotgun (WGS) entry which is preliminary data.</text>
</comment>
<dbReference type="AlphaFoldDB" id="A0A396IFH8"/>
<protein>
    <submittedName>
        <fullName evidence="1">Uncharacterized protein</fullName>
    </submittedName>
</protein>